<accession>A0ABQ3UKK2</accession>
<evidence type="ECO:0000259" key="12">
    <source>
        <dbReference type="PROSITE" id="PS51866"/>
    </source>
</evidence>
<evidence type="ECO:0000256" key="5">
    <source>
        <dbReference type="ARBA" id="ARBA00022741"/>
    </source>
</evidence>
<dbReference type="Pfam" id="PF00005">
    <property type="entry name" value="ABC_tran"/>
    <property type="match status" value="1"/>
</dbReference>
<name>A0ABQ3UKK2_9CHLR</name>
<dbReference type="InterPro" id="IPR015853">
    <property type="entry name" value="ABC_transpr_FbpC"/>
</dbReference>
<dbReference type="InterPro" id="IPR027417">
    <property type="entry name" value="P-loop_NTPase"/>
</dbReference>
<evidence type="ECO:0000256" key="1">
    <source>
        <dbReference type="ARBA" id="ARBA00022448"/>
    </source>
</evidence>
<keyword evidence="14" id="KW-1185">Reference proteome</keyword>
<dbReference type="PROSITE" id="PS00211">
    <property type="entry name" value="ABC_TRANSPORTER_1"/>
    <property type="match status" value="1"/>
</dbReference>
<dbReference type="Gene3D" id="2.40.50.100">
    <property type="match status" value="1"/>
</dbReference>
<dbReference type="InterPro" id="IPR050093">
    <property type="entry name" value="ABC_SmlMolc_Importer"/>
</dbReference>
<evidence type="ECO:0000256" key="10">
    <source>
        <dbReference type="PROSITE-ProRule" id="PRU01213"/>
    </source>
</evidence>
<keyword evidence="1" id="KW-0813">Transport</keyword>
<protein>
    <submittedName>
        <fullName evidence="13">ABC transporter ATP-binding protein</fullName>
    </submittedName>
</protein>
<dbReference type="GO" id="GO:0005524">
    <property type="term" value="F:ATP binding"/>
    <property type="evidence" value="ECO:0007669"/>
    <property type="project" value="UniProtKB-KW"/>
</dbReference>
<evidence type="ECO:0000256" key="6">
    <source>
        <dbReference type="ARBA" id="ARBA00022840"/>
    </source>
</evidence>
<evidence type="ECO:0000256" key="8">
    <source>
        <dbReference type="ARBA" id="ARBA00023065"/>
    </source>
</evidence>
<sequence>MCYTSGMLDVSLSTQLDTFTLDVSFAVPQGTTTVLLGESGAGKSTVLRLLAGLLQPQAGHIILDKQVYYDSKRGLALPPQARPFGYVFQEYMLFPHLTVFENIAFGLRAQAEARSRIRLRVTEALAQVHLEGYAQRYPAQLSGGQQQRVALARALVLQPQLLLLDEPLSALDVQTRREVRQELRRILTETGITTVFVTHQYVDALVFGQHILVLDQGQVLQQGSQLDLAQQPRSAYVAELVGMNFLHGRLLRTEDDDSCVVRIAQSQPALDLTVMFEERQGVPPSESEIYVVVEPRDITLHPGPPESSARNSCKGRIVQLLHLPSPSEGRVRVSMAVDGVASAPIPLTAEITASSAARLNLHEGQEIYASFKASAAHAYM</sequence>
<evidence type="ECO:0000313" key="14">
    <source>
        <dbReference type="Proteomes" id="UP000654345"/>
    </source>
</evidence>
<evidence type="ECO:0000256" key="4">
    <source>
        <dbReference type="ARBA" id="ARBA00022505"/>
    </source>
</evidence>
<dbReference type="InterPro" id="IPR004606">
    <property type="entry name" value="Mop_domain"/>
</dbReference>
<feature type="domain" description="Mop" evidence="12">
    <location>
        <begin position="306"/>
        <end position="380"/>
    </location>
</feature>
<keyword evidence="8" id="KW-0406">Ion transport</keyword>
<keyword evidence="2" id="KW-1003">Cell membrane</keyword>
<dbReference type="PROSITE" id="PS51866">
    <property type="entry name" value="MOP"/>
    <property type="match status" value="1"/>
</dbReference>
<dbReference type="InterPro" id="IPR003439">
    <property type="entry name" value="ABC_transporter-like_ATP-bd"/>
</dbReference>
<dbReference type="InterPro" id="IPR003593">
    <property type="entry name" value="AAA+_ATPase"/>
</dbReference>
<dbReference type="Gene3D" id="3.40.50.300">
    <property type="entry name" value="P-loop containing nucleotide triphosphate hydrolases"/>
    <property type="match status" value="1"/>
</dbReference>
<keyword evidence="7" id="KW-0408">Iron</keyword>
<keyword evidence="5" id="KW-0547">Nucleotide-binding</keyword>
<feature type="domain" description="ABC transporter" evidence="11">
    <location>
        <begin position="5"/>
        <end position="241"/>
    </location>
</feature>
<evidence type="ECO:0000313" key="13">
    <source>
        <dbReference type="EMBL" id="GHO53205.1"/>
    </source>
</evidence>
<dbReference type="CDD" id="cd03259">
    <property type="entry name" value="ABC_Carb_Solutes_like"/>
    <property type="match status" value="1"/>
</dbReference>
<keyword evidence="6 13" id="KW-0067">ATP-binding</keyword>
<dbReference type="Pfam" id="PF03459">
    <property type="entry name" value="TOBE"/>
    <property type="match status" value="1"/>
</dbReference>
<evidence type="ECO:0000256" key="7">
    <source>
        <dbReference type="ARBA" id="ARBA00023004"/>
    </source>
</evidence>
<evidence type="ECO:0000256" key="3">
    <source>
        <dbReference type="ARBA" id="ARBA00022496"/>
    </source>
</evidence>
<evidence type="ECO:0000259" key="11">
    <source>
        <dbReference type="PROSITE" id="PS50893"/>
    </source>
</evidence>
<proteinExistence type="predicted"/>
<evidence type="ECO:0000256" key="9">
    <source>
        <dbReference type="ARBA" id="ARBA00023136"/>
    </source>
</evidence>
<dbReference type="RefSeq" id="WP_201370036.1">
    <property type="nucleotide sequence ID" value="NZ_BNJG01000001.1"/>
</dbReference>
<keyword evidence="9" id="KW-0472">Membrane</keyword>
<dbReference type="PANTHER" id="PTHR42781">
    <property type="entry name" value="SPERMIDINE/PUTRESCINE IMPORT ATP-BINDING PROTEIN POTA"/>
    <property type="match status" value="1"/>
</dbReference>
<reference evidence="13 14" key="1">
    <citation type="journal article" date="2021" name="Int. J. Syst. Evol. Microbiol.">
        <title>Reticulibacter mediterranei gen. nov., sp. nov., within the new family Reticulibacteraceae fam. nov., and Ktedonospora formicarum gen. nov., sp. nov., Ktedonobacter robiniae sp. nov., Dictyobacter formicarum sp. nov. and Dictyobacter arantiisoli sp. nov., belonging to the class Ktedonobacteria.</title>
        <authorList>
            <person name="Yabe S."/>
            <person name="Zheng Y."/>
            <person name="Wang C.M."/>
            <person name="Sakai Y."/>
            <person name="Abe K."/>
            <person name="Yokota A."/>
            <person name="Donadio S."/>
            <person name="Cavaletti L."/>
            <person name="Monciardini P."/>
        </authorList>
    </citation>
    <scope>NUCLEOTIDE SEQUENCE [LARGE SCALE GENOMIC DNA]</scope>
    <source>
        <strain evidence="13 14">SOSP1-30</strain>
    </source>
</reference>
<keyword evidence="4 10" id="KW-0500">Molybdenum</keyword>
<organism evidence="13 14">
    <name type="scientific">Ktedonobacter robiniae</name>
    <dbReference type="NCBI Taxonomy" id="2778365"/>
    <lineage>
        <taxon>Bacteria</taxon>
        <taxon>Bacillati</taxon>
        <taxon>Chloroflexota</taxon>
        <taxon>Ktedonobacteria</taxon>
        <taxon>Ktedonobacterales</taxon>
        <taxon>Ktedonobacteraceae</taxon>
        <taxon>Ktedonobacter</taxon>
    </lineage>
</organism>
<dbReference type="SMART" id="SM00382">
    <property type="entry name" value="AAA"/>
    <property type="match status" value="1"/>
</dbReference>
<dbReference type="SUPFAM" id="SSF52540">
    <property type="entry name" value="P-loop containing nucleoside triphosphate hydrolases"/>
    <property type="match status" value="1"/>
</dbReference>
<evidence type="ECO:0000256" key="2">
    <source>
        <dbReference type="ARBA" id="ARBA00022475"/>
    </source>
</evidence>
<dbReference type="InterPro" id="IPR017871">
    <property type="entry name" value="ABC_transporter-like_CS"/>
</dbReference>
<dbReference type="InterPro" id="IPR008995">
    <property type="entry name" value="Mo/tungstate-bd_C_term_dom"/>
</dbReference>
<dbReference type="InterPro" id="IPR005116">
    <property type="entry name" value="Transp-assoc_OB_typ1"/>
</dbReference>
<dbReference type="EMBL" id="BNJG01000001">
    <property type="protein sequence ID" value="GHO53205.1"/>
    <property type="molecule type" value="Genomic_DNA"/>
</dbReference>
<dbReference type="PANTHER" id="PTHR42781:SF4">
    <property type="entry name" value="SPERMIDINE_PUTRESCINE IMPORT ATP-BINDING PROTEIN POTA"/>
    <property type="match status" value="1"/>
</dbReference>
<comment type="caution">
    <text evidence="13">The sequence shown here is derived from an EMBL/GenBank/DDBJ whole genome shotgun (WGS) entry which is preliminary data.</text>
</comment>
<dbReference type="Proteomes" id="UP000654345">
    <property type="component" value="Unassembled WGS sequence"/>
</dbReference>
<keyword evidence="3" id="KW-0410">Iron transport</keyword>
<dbReference type="PROSITE" id="PS50893">
    <property type="entry name" value="ABC_TRANSPORTER_2"/>
    <property type="match status" value="1"/>
</dbReference>
<gene>
    <name evidence="13" type="ORF">KSB_16800</name>
</gene>
<dbReference type="SUPFAM" id="SSF50331">
    <property type="entry name" value="MOP-like"/>
    <property type="match status" value="1"/>
</dbReference>